<protein>
    <submittedName>
        <fullName evidence="1">Uncharacterized protein</fullName>
    </submittedName>
</protein>
<dbReference type="AlphaFoldDB" id="A0A1Y5PFS6"/>
<name>A0A1Y5PFS6_9MYCO</name>
<gene>
    <name evidence="1" type="ORF">MHPYR_430072</name>
</gene>
<reference evidence="1" key="1">
    <citation type="submission" date="2016-03" db="EMBL/GenBank/DDBJ databases">
        <authorList>
            <person name="Ploux O."/>
        </authorList>
    </citation>
    <scope>NUCLEOTIDE SEQUENCE</scope>
    <source>
        <strain evidence="1">UC10</strain>
    </source>
</reference>
<accession>A0A1Y5PFS6</accession>
<organism evidence="1">
    <name type="scientific">uncultured Mycobacterium sp</name>
    <dbReference type="NCBI Taxonomy" id="171292"/>
    <lineage>
        <taxon>Bacteria</taxon>
        <taxon>Bacillati</taxon>
        <taxon>Actinomycetota</taxon>
        <taxon>Actinomycetes</taxon>
        <taxon>Mycobacteriales</taxon>
        <taxon>Mycobacteriaceae</taxon>
        <taxon>Mycobacterium</taxon>
        <taxon>environmental samples</taxon>
    </lineage>
</organism>
<dbReference type="EMBL" id="FLQS01000038">
    <property type="protein sequence ID" value="SBS77483.1"/>
    <property type="molecule type" value="Genomic_DNA"/>
</dbReference>
<sequence length="67" mass="7156">MPTPYTPGSTVRILIHRSGILPIHRGDLATVRYSGLRNGTDPYVAVTVVLPAGTVHTSFTPEQIVSA</sequence>
<proteinExistence type="predicted"/>
<evidence type="ECO:0000313" key="1">
    <source>
        <dbReference type="EMBL" id="SBS77483.1"/>
    </source>
</evidence>